<evidence type="ECO:0000256" key="2">
    <source>
        <dbReference type="SAM" id="MobiDB-lite"/>
    </source>
</evidence>
<evidence type="ECO:0000313" key="4">
    <source>
        <dbReference type="EMBL" id="THH38778.1"/>
    </source>
</evidence>
<gene>
    <name evidence="4" type="ORF">E4Z66_04235</name>
</gene>
<feature type="domain" description="HTH merR-type" evidence="3">
    <location>
        <begin position="12"/>
        <end position="80"/>
    </location>
</feature>
<feature type="compositionally biased region" description="Low complexity" evidence="2">
    <location>
        <begin position="115"/>
        <end position="143"/>
    </location>
</feature>
<dbReference type="GO" id="GO:0003677">
    <property type="term" value="F:DNA binding"/>
    <property type="evidence" value="ECO:0007669"/>
    <property type="project" value="UniProtKB-KW"/>
</dbReference>
<evidence type="ECO:0000256" key="1">
    <source>
        <dbReference type="ARBA" id="ARBA00023125"/>
    </source>
</evidence>
<dbReference type="SUPFAM" id="SSF46955">
    <property type="entry name" value="Putative DNA-binding domain"/>
    <property type="match status" value="1"/>
</dbReference>
<sequence length="392" mass="40880">MTESKSPDAFRTISEVAEWLGVQPHVLRFWESKFSQVKPVKRAGGRRYYRPADMLLLGGIKKLLHEDGLTIKGAQKILREEGMAHVSRLSQALDAESAALSDGAIDGVFEASAEPADPVAAPDPVAPVADEPAPDAPAVETPADTQTPVPSFMRSADPTTPEPAPAQGDMSAPADFAPAPTPAPREEAAPAPAALQDSPAEEPLPEETLAEIPTLAPDLDDEVVPEKPPEALNTPLGAPAAPLPDPVELATPSDAPEAAPAGPAEPAEAKLAPIPDVAETPMQVADEAPAPMEMDLQPAQDAPEGPADIEPAMLDSAEPEPTEAAPAEPEAPKPIVIDMPDPDEASFEVAPAVLTAAFGAKTLTPAQRRDVTPLVARLAALRDRMAAERGRR</sequence>
<dbReference type="PANTHER" id="PTHR30204:SF15">
    <property type="entry name" value="BLL5018 PROTEIN"/>
    <property type="match status" value="1"/>
</dbReference>
<name>A0A4S4NKF3_9RHOB</name>
<evidence type="ECO:0000259" key="3">
    <source>
        <dbReference type="PROSITE" id="PS50937"/>
    </source>
</evidence>
<evidence type="ECO:0000313" key="5">
    <source>
        <dbReference type="Proteomes" id="UP000306602"/>
    </source>
</evidence>
<dbReference type="RefSeq" id="WP_136461674.1">
    <property type="nucleotide sequence ID" value="NZ_SRKY01000001.1"/>
</dbReference>
<dbReference type="InterPro" id="IPR047057">
    <property type="entry name" value="MerR_fam"/>
</dbReference>
<dbReference type="CDD" id="cd04765">
    <property type="entry name" value="HTH_MlrA-like_sg2"/>
    <property type="match status" value="1"/>
</dbReference>
<keyword evidence="5" id="KW-1185">Reference proteome</keyword>
<dbReference type="GO" id="GO:0003700">
    <property type="term" value="F:DNA-binding transcription factor activity"/>
    <property type="evidence" value="ECO:0007669"/>
    <property type="project" value="InterPro"/>
</dbReference>
<dbReference type="EMBL" id="SRKY01000001">
    <property type="protein sequence ID" value="THH38778.1"/>
    <property type="molecule type" value="Genomic_DNA"/>
</dbReference>
<keyword evidence="1" id="KW-0238">DNA-binding</keyword>
<dbReference type="InterPro" id="IPR000551">
    <property type="entry name" value="MerR-type_HTH_dom"/>
</dbReference>
<dbReference type="PROSITE" id="PS50937">
    <property type="entry name" value="HTH_MERR_2"/>
    <property type="match status" value="1"/>
</dbReference>
<proteinExistence type="predicted"/>
<protein>
    <submittedName>
        <fullName evidence="4">MerR family transcriptional regulator</fullName>
    </submittedName>
</protein>
<dbReference type="Proteomes" id="UP000306602">
    <property type="component" value="Unassembled WGS sequence"/>
</dbReference>
<dbReference type="AlphaFoldDB" id="A0A4S4NKF3"/>
<feature type="compositionally biased region" description="Low complexity" evidence="2">
    <location>
        <begin position="255"/>
        <end position="275"/>
    </location>
</feature>
<dbReference type="PANTHER" id="PTHR30204">
    <property type="entry name" value="REDOX-CYCLING DRUG-SENSING TRANSCRIPTIONAL ACTIVATOR SOXR"/>
    <property type="match status" value="1"/>
</dbReference>
<feature type="region of interest" description="Disordered" evidence="2">
    <location>
        <begin position="115"/>
        <end position="278"/>
    </location>
</feature>
<accession>A0A4S4NKF3</accession>
<feature type="compositionally biased region" description="Low complexity" evidence="2">
    <location>
        <begin position="231"/>
        <end position="240"/>
    </location>
</feature>
<dbReference type="SMART" id="SM00422">
    <property type="entry name" value="HTH_MERR"/>
    <property type="match status" value="1"/>
</dbReference>
<dbReference type="OrthoDB" id="9810140at2"/>
<feature type="compositionally biased region" description="Acidic residues" evidence="2">
    <location>
        <begin position="199"/>
        <end position="209"/>
    </location>
</feature>
<dbReference type="InterPro" id="IPR009061">
    <property type="entry name" value="DNA-bd_dom_put_sf"/>
</dbReference>
<feature type="region of interest" description="Disordered" evidence="2">
    <location>
        <begin position="296"/>
        <end position="342"/>
    </location>
</feature>
<dbReference type="Gene3D" id="1.10.1660.10">
    <property type="match status" value="1"/>
</dbReference>
<dbReference type="Pfam" id="PF13411">
    <property type="entry name" value="MerR_1"/>
    <property type="match status" value="1"/>
</dbReference>
<reference evidence="4 5" key="1">
    <citation type="submission" date="2019-04" db="EMBL/GenBank/DDBJ databases">
        <title>Shimia ponticola sp. nov., isolated from seawater.</title>
        <authorList>
            <person name="Kim Y.-O."/>
            <person name="Yoon J.-H."/>
        </authorList>
    </citation>
    <scope>NUCLEOTIDE SEQUENCE [LARGE SCALE GENOMIC DNA]</scope>
    <source>
        <strain evidence="4 5">MYP11</strain>
    </source>
</reference>
<comment type="caution">
    <text evidence="4">The sequence shown here is derived from an EMBL/GenBank/DDBJ whole genome shotgun (WGS) entry which is preliminary data.</text>
</comment>
<organism evidence="4 5">
    <name type="scientific">Aliishimia ponticola</name>
    <dbReference type="NCBI Taxonomy" id="2499833"/>
    <lineage>
        <taxon>Bacteria</taxon>
        <taxon>Pseudomonadati</taxon>
        <taxon>Pseudomonadota</taxon>
        <taxon>Alphaproteobacteria</taxon>
        <taxon>Rhodobacterales</taxon>
        <taxon>Paracoccaceae</taxon>
        <taxon>Aliishimia</taxon>
    </lineage>
</organism>